<organism evidence="4 5">
    <name type="scientific">Lentibacillus kapialis</name>
    <dbReference type="NCBI Taxonomy" id="340214"/>
    <lineage>
        <taxon>Bacteria</taxon>
        <taxon>Bacillati</taxon>
        <taxon>Bacillota</taxon>
        <taxon>Bacilli</taxon>
        <taxon>Bacillales</taxon>
        <taxon>Bacillaceae</taxon>
        <taxon>Lentibacillus</taxon>
    </lineage>
</organism>
<evidence type="ECO:0000259" key="3">
    <source>
        <dbReference type="Pfam" id="PF17898"/>
    </source>
</evidence>
<keyword evidence="2" id="KW-0732">Signal</keyword>
<proteinExistence type="predicted"/>
<feature type="compositionally biased region" description="Gly residues" evidence="1">
    <location>
        <begin position="195"/>
        <end position="207"/>
    </location>
</feature>
<dbReference type="NCBIfam" id="NF040801">
    <property type="entry name" value="spore_GerD"/>
    <property type="match status" value="1"/>
</dbReference>
<sequence>MFRTTLVSLFLLSAAFISGCTGQGASGEEANYDTTKKMVVDILQTEDGKKALQEILSDKKMQQQLIMDSDAVKKSVKEVLSSDKATDIWKKLFEDPAFVKTFAQSMADEQKKLMKELMKDSEFQQQMLDLMKDPQMTEQMMSVMKSQEFSKHLEKKIQQTLETPIFQEKISKILLKAAEEQGKQKGQKSQQGSNSGSGGSSGNGGGS</sequence>
<accession>A0A917PY91</accession>
<dbReference type="PROSITE" id="PS51257">
    <property type="entry name" value="PROKAR_LIPOPROTEIN"/>
    <property type="match status" value="1"/>
</dbReference>
<dbReference type="Proteomes" id="UP000658382">
    <property type="component" value="Unassembled WGS sequence"/>
</dbReference>
<gene>
    <name evidence="4" type="ORF">GCM10007063_21150</name>
</gene>
<feature type="region of interest" description="Disordered" evidence="1">
    <location>
        <begin position="178"/>
        <end position="207"/>
    </location>
</feature>
<dbReference type="Pfam" id="PF17898">
    <property type="entry name" value="GerD"/>
    <property type="match status" value="1"/>
</dbReference>
<evidence type="ECO:0000313" key="4">
    <source>
        <dbReference type="EMBL" id="GGJ98659.1"/>
    </source>
</evidence>
<evidence type="ECO:0000256" key="1">
    <source>
        <dbReference type="SAM" id="MobiDB-lite"/>
    </source>
</evidence>
<dbReference type="AlphaFoldDB" id="A0A917PY91"/>
<reference evidence="4" key="2">
    <citation type="submission" date="2020-09" db="EMBL/GenBank/DDBJ databases">
        <authorList>
            <person name="Sun Q."/>
            <person name="Ohkuma M."/>
        </authorList>
    </citation>
    <scope>NUCLEOTIDE SEQUENCE</scope>
    <source>
        <strain evidence="4">JCM 12580</strain>
    </source>
</reference>
<feature type="domain" description="Spore germination GerD central core" evidence="3">
    <location>
        <begin position="65"/>
        <end position="178"/>
    </location>
</feature>
<feature type="chain" id="PRO_5038338447" evidence="2">
    <location>
        <begin position="20"/>
        <end position="207"/>
    </location>
</feature>
<dbReference type="InterPro" id="IPR041262">
    <property type="entry name" value="GerD_central"/>
</dbReference>
<protein>
    <submittedName>
        <fullName evidence="4">Germination protein GerD</fullName>
    </submittedName>
</protein>
<name>A0A917PY91_9BACI</name>
<dbReference type="RefSeq" id="WP_188633066.1">
    <property type="nucleotide sequence ID" value="NZ_BMNQ01000029.1"/>
</dbReference>
<reference evidence="4" key="1">
    <citation type="journal article" date="2014" name="Int. J. Syst. Evol. Microbiol.">
        <title>Complete genome sequence of Corynebacterium casei LMG S-19264T (=DSM 44701T), isolated from a smear-ripened cheese.</title>
        <authorList>
            <consortium name="US DOE Joint Genome Institute (JGI-PGF)"/>
            <person name="Walter F."/>
            <person name="Albersmeier A."/>
            <person name="Kalinowski J."/>
            <person name="Ruckert C."/>
        </authorList>
    </citation>
    <scope>NUCLEOTIDE SEQUENCE</scope>
    <source>
        <strain evidence="4">JCM 12580</strain>
    </source>
</reference>
<evidence type="ECO:0000256" key="2">
    <source>
        <dbReference type="SAM" id="SignalP"/>
    </source>
</evidence>
<feature type="signal peptide" evidence="2">
    <location>
        <begin position="1"/>
        <end position="19"/>
    </location>
</feature>
<dbReference type="EMBL" id="BMNQ01000029">
    <property type="protein sequence ID" value="GGJ98659.1"/>
    <property type="molecule type" value="Genomic_DNA"/>
</dbReference>
<keyword evidence="5" id="KW-1185">Reference proteome</keyword>
<comment type="caution">
    <text evidence="4">The sequence shown here is derived from an EMBL/GenBank/DDBJ whole genome shotgun (WGS) entry which is preliminary data.</text>
</comment>
<evidence type="ECO:0000313" key="5">
    <source>
        <dbReference type="Proteomes" id="UP000658382"/>
    </source>
</evidence>